<reference evidence="3" key="1">
    <citation type="journal article" date="2020" name="Nat. Commun.">
        <title>Genome assembly of wild tea tree DASZ reveals pedigree and selection history of tea varieties.</title>
        <authorList>
            <person name="Zhang W."/>
            <person name="Zhang Y."/>
            <person name="Qiu H."/>
            <person name="Guo Y."/>
            <person name="Wan H."/>
            <person name="Zhang X."/>
            <person name="Scossa F."/>
            <person name="Alseekh S."/>
            <person name="Zhang Q."/>
            <person name="Wang P."/>
            <person name="Xu L."/>
            <person name="Schmidt M.H."/>
            <person name="Jia X."/>
            <person name="Li D."/>
            <person name="Zhu A."/>
            <person name="Guo F."/>
            <person name="Chen W."/>
            <person name="Ni D."/>
            <person name="Usadel B."/>
            <person name="Fernie A.R."/>
            <person name="Wen W."/>
        </authorList>
    </citation>
    <scope>NUCLEOTIDE SEQUENCE [LARGE SCALE GENOMIC DNA]</scope>
    <source>
        <strain evidence="3">cv. G240</strain>
    </source>
</reference>
<proteinExistence type="predicted"/>
<keyword evidence="3" id="KW-1185">Reference proteome</keyword>
<feature type="region of interest" description="Disordered" evidence="1">
    <location>
        <begin position="1"/>
        <end position="97"/>
    </location>
</feature>
<comment type="caution">
    <text evidence="2">The sequence shown here is derived from an EMBL/GenBank/DDBJ whole genome shotgun (WGS) entry which is preliminary data.</text>
</comment>
<name>A0A7J7FXP3_CAMSI</name>
<organism evidence="2 3">
    <name type="scientific">Camellia sinensis</name>
    <name type="common">Tea plant</name>
    <name type="synonym">Thea sinensis</name>
    <dbReference type="NCBI Taxonomy" id="4442"/>
    <lineage>
        <taxon>Eukaryota</taxon>
        <taxon>Viridiplantae</taxon>
        <taxon>Streptophyta</taxon>
        <taxon>Embryophyta</taxon>
        <taxon>Tracheophyta</taxon>
        <taxon>Spermatophyta</taxon>
        <taxon>Magnoliopsida</taxon>
        <taxon>eudicotyledons</taxon>
        <taxon>Gunneridae</taxon>
        <taxon>Pentapetalae</taxon>
        <taxon>asterids</taxon>
        <taxon>Ericales</taxon>
        <taxon>Theaceae</taxon>
        <taxon>Camellia</taxon>
    </lineage>
</organism>
<feature type="compositionally biased region" description="Basic and acidic residues" evidence="1">
    <location>
        <begin position="1"/>
        <end position="11"/>
    </location>
</feature>
<reference evidence="2 3" key="2">
    <citation type="submission" date="2020-07" db="EMBL/GenBank/DDBJ databases">
        <title>Genome assembly of wild tea tree DASZ reveals pedigree and selection history of tea varieties.</title>
        <authorList>
            <person name="Zhang W."/>
        </authorList>
    </citation>
    <scope>NUCLEOTIDE SEQUENCE [LARGE SCALE GENOMIC DNA]</scope>
    <source>
        <strain evidence="3">cv. G240</strain>
        <tissue evidence="2">Leaf</tissue>
    </source>
</reference>
<dbReference type="EMBL" id="JACBKZ010000014">
    <property type="protein sequence ID" value="KAF5933150.1"/>
    <property type="molecule type" value="Genomic_DNA"/>
</dbReference>
<dbReference type="Proteomes" id="UP000593564">
    <property type="component" value="Unassembled WGS sequence"/>
</dbReference>
<evidence type="ECO:0000256" key="1">
    <source>
        <dbReference type="SAM" id="MobiDB-lite"/>
    </source>
</evidence>
<evidence type="ECO:0000313" key="3">
    <source>
        <dbReference type="Proteomes" id="UP000593564"/>
    </source>
</evidence>
<gene>
    <name evidence="2" type="ORF">HYC85_029321</name>
</gene>
<dbReference type="AlphaFoldDB" id="A0A7J7FXP3"/>
<evidence type="ECO:0000313" key="2">
    <source>
        <dbReference type="EMBL" id="KAF5933150.1"/>
    </source>
</evidence>
<accession>A0A7J7FXP3</accession>
<feature type="compositionally biased region" description="Basic and acidic residues" evidence="1">
    <location>
        <begin position="20"/>
        <end position="97"/>
    </location>
</feature>
<protein>
    <submittedName>
        <fullName evidence="2">Uncharacterized protein</fullName>
    </submittedName>
</protein>
<sequence length="97" mass="11236">MANDEQKDQIRDNAPTGSRRPIDLDVERDNSNTETRDQSHTVKEAGQEGDAPKTTDRSNEDDLLVWKDRYLRRDEDPSRSDAKNRGHERSQEDNIQV</sequence>